<name>A0A8J6NCH5_9BACT</name>
<dbReference type="PANTHER" id="PTHR47683">
    <property type="entry name" value="PSEUDOURIDINE SYNTHASE FAMILY PROTEIN-RELATED"/>
    <property type="match status" value="1"/>
</dbReference>
<gene>
    <name evidence="7" type="ORF">H8E79_09205</name>
</gene>
<proteinExistence type="inferred from homology"/>
<evidence type="ECO:0000256" key="5">
    <source>
        <dbReference type="RuleBase" id="RU003887"/>
    </source>
</evidence>
<organism evidence="7 8">
    <name type="scientific">Candidatus Desulfatifera sulfidica</name>
    <dbReference type="NCBI Taxonomy" id="2841691"/>
    <lineage>
        <taxon>Bacteria</taxon>
        <taxon>Pseudomonadati</taxon>
        <taxon>Thermodesulfobacteriota</taxon>
        <taxon>Desulfobulbia</taxon>
        <taxon>Desulfobulbales</taxon>
        <taxon>Desulfobulbaceae</taxon>
        <taxon>Candidatus Desulfatifera</taxon>
    </lineage>
</organism>
<comment type="caution">
    <text evidence="7">The sequence shown here is derived from an EMBL/GenBank/DDBJ whole genome shotgun (WGS) entry which is preliminary data.</text>
</comment>
<dbReference type="EMBL" id="JACNLK010000090">
    <property type="protein sequence ID" value="MBC8209325.1"/>
    <property type="molecule type" value="Genomic_DNA"/>
</dbReference>
<dbReference type="GO" id="GO:0000455">
    <property type="term" value="P:enzyme-directed rRNA pseudouridine synthesis"/>
    <property type="evidence" value="ECO:0007669"/>
    <property type="project" value="UniProtKB-ARBA"/>
</dbReference>
<dbReference type="GO" id="GO:0003723">
    <property type="term" value="F:RNA binding"/>
    <property type="evidence" value="ECO:0007669"/>
    <property type="project" value="UniProtKB-KW"/>
</dbReference>
<dbReference type="InterPro" id="IPR042092">
    <property type="entry name" value="PsdUridine_s_RsuA/RluB/E/F_cat"/>
</dbReference>
<dbReference type="InterPro" id="IPR002942">
    <property type="entry name" value="S4_RNA-bd"/>
</dbReference>
<dbReference type="InterPro" id="IPR050343">
    <property type="entry name" value="RsuA_PseudoU_synthase"/>
</dbReference>
<keyword evidence="2 4" id="KW-0694">RNA-binding</keyword>
<accession>A0A8J6NCH5</accession>
<dbReference type="InterPro" id="IPR020103">
    <property type="entry name" value="PsdUridine_synth_cat_dom_sf"/>
</dbReference>
<dbReference type="InterPro" id="IPR000748">
    <property type="entry name" value="PsdUridine_synth_RsuA/RluB/E/F"/>
</dbReference>
<dbReference type="InterPro" id="IPR020094">
    <property type="entry name" value="TruA/RsuA/RluB/E/F_N"/>
</dbReference>
<dbReference type="AlphaFoldDB" id="A0A8J6NCH5"/>
<comment type="similarity">
    <text evidence="1 5">Belongs to the pseudouridine synthase RsuA family.</text>
</comment>
<feature type="domain" description="RNA-binding S4" evidence="6">
    <location>
        <begin position="5"/>
        <end position="64"/>
    </location>
</feature>
<evidence type="ECO:0000256" key="3">
    <source>
        <dbReference type="ARBA" id="ARBA00023235"/>
    </source>
</evidence>
<evidence type="ECO:0000313" key="7">
    <source>
        <dbReference type="EMBL" id="MBC8209325.1"/>
    </source>
</evidence>
<evidence type="ECO:0000256" key="1">
    <source>
        <dbReference type="ARBA" id="ARBA00008348"/>
    </source>
</evidence>
<dbReference type="NCBIfam" id="TIGR00093">
    <property type="entry name" value="pseudouridine synthase"/>
    <property type="match status" value="1"/>
</dbReference>
<dbReference type="PROSITE" id="PS50889">
    <property type="entry name" value="S4"/>
    <property type="match status" value="1"/>
</dbReference>
<dbReference type="EC" id="5.4.99.-" evidence="5"/>
<dbReference type="PANTHER" id="PTHR47683:SF2">
    <property type="entry name" value="RNA-BINDING S4 DOMAIN-CONTAINING PROTEIN"/>
    <property type="match status" value="1"/>
</dbReference>
<dbReference type="InterPro" id="IPR036986">
    <property type="entry name" value="S4_RNA-bd_sf"/>
</dbReference>
<dbReference type="Pfam" id="PF00849">
    <property type="entry name" value="PseudoU_synth_2"/>
    <property type="match status" value="1"/>
</dbReference>
<evidence type="ECO:0000256" key="2">
    <source>
        <dbReference type="ARBA" id="ARBA00022884"/>
    </source>
</evidence>
<dbReference type="FunFam" id="3.10.290.10:FF:000003">
    <property type="entry name" value="Pseudouridine synthase"/>
    <property type="match status" value="1"/>
</dbReference>
<evidence type="ECO:0000313" key="8">
    <source>
        <dbReference type="Proteomes" id="UP000599024"/>
    </source>
</evidence>
<dbReference type="Gene3D" id="3.30.70.580">
    <property type="entry name" value="Pseudouridine synthase I, catalytic domain, N-terminal subdomain"/>
    <property type="match status" value="1"/>
</dbReference>
<dbReference type="InterPro" id="IPR018496">
    <property type="entry name" value="PsdUridine_synth_RsuA/RluB_CS"/>
</dbReference>
<dbReference type="Pfam" id="PF01479">
    <property type="entry name" value="S4"/>
    <property type="match status" value="1"/>
</dbReference>
<dbReference type="InterPro" id="IPR006145">
    <property type="entry name" value="PsdUridine_synth_RsuA/RluA"/>
</dbReference>
<dbReference type="Proteomes" id="UP000599024">
    <property type="component" value="Unassembled WGS sequence"/>
</dbReference>
<protein>
    <recommendedName>
        <fullName evidence="5">Pseudouridine synthase</fullName>
        <ecNumber evidence="5">5.4.99.-</ecNumber>
    </recommendedName>
</protein>
<dbReference type="Gene3D" id="3.30.70.1560">
    <property type="entry name" value="Alpha-L RNA-binding motif"/>
    <property type="match status" value="1"/>
</dbReference>
<evidence type="ECO:0000256" key="4">
    <source>
        <dbReference type="PROSITE-ProRule" id="PRU00182"/>
    </source>
</evidence>
<dbReference type="PROSITE" id="PS01149">
    <property type="entry name" value="PSI_RSU"/>
    <property type="match status" value="1"/>
</dbReference>
<evidence type="ECO:0000259" key="6">
    <source>
        <dbReference type="SMART" id="SM00363"/>
    </source>
</evidence>
<dbReference type="CDD" id="cd02870">
    <property type="entry name" value="PseudoU_synth_RsuA_like"/>
    <property type="match status" value="1"/>
</dbReference>
<dbReference type="GO" id="GO:0120159">
    <property type="term" value="F:rRNA pseudouridine synthase activity"/>
    <property type="evidence" value="ECO:0007669"/>
    <property type="project" value="UniProtKB-ARBA"/>
</dbReference>
<dbReference type="FunFam" id="3.30.70.1560:FF:000001">
    <property type="entry name" value="Pseudouridine synthase"/>
    <property type="match status" value="1"/>
</dbReference>
<dbReference type="Gene3D" id="3.10.290.10">
    <property type="entry name" value="RNA-binding S4 domain"/>
    <property type="match status" value="1"/>
</dbReference>
<reference evidence="7 8" key="1">
    <citation type="submission" date="2020-08" db="EMBL/GenBank/DDBJ databases">
        <title>Bridging the membrane lipid divide: bacteria of the FCB group superphylum have the potential to synthesize archaeal ether lipids.</title>
        <authorList>
            <person name="Villanueva L."/>
            <person name="Von Meijenfeldt F.A.B."/>
            <person name="Westbye A.B."/>
            <person name="Yadav S."/>
            <person name="Hopmans E.C."/>
            <person name="Dutilh B.E."/>
            <person name="Sinninghe Damste J.S."/>
        </authorList>
    </citation>
    <scope>NUCLEOTIDE SEQUENCE [LARGE SCALE GENOMIC DNA]</scope>
    <source>
        <strain evidence="7">NIOZ-UU81</strain>
    </source>
</reference>
<dbReference type="SUPFAM" id="SSF55120">
    <property type="entry name" value="Pseudouridine synthase"/>
    <property type="match status" value="1"/>
</dbReference>
<dbReference type="CDD" id="cd00165">
    <property type="entry name" value="S4"/>
    <property type="match status" value="1"/>
</dbReference>
<keyword evidence="3 5" id="KW-0413">Isomerase</keyword>
<dbReference type="SMART" id="SM00363">
    <property type="entry name" value="S4"/>
    <property type="match status" value="1"/>
</dbReference>
<dbReference type="GO" id="GO:0005829">
    <property type="term" value="C:cytosol"/>
    <property type="evidence" value="ECO:0007669"/>
    <property type="project" value="UniProtKB-ARBA"/>
</dbReference>
<dbReference type="SUPFAM" id="SSF55174">
    <property type="entry name" value="Alpha-L RNA-binding motif"/>
    <property type="match status" value="1"/>
</dbReference>
<sequence length="247" mass="27745">MSKPIRLQKFLADCGICSRRKAEEYIQNGQVKVDGQVITTMGVTVDPKTQEVRFKNRIVSKQAPPIYILLHKPTGYVTTLSDPQGRPMVTDLVAGISTRIFPVGRLDLDTSGALLLTNDGQLAQQIQHPSHEVTKTYEAFVSGRPAYEKLNQLRHGIMLEGRMTAPATLQVKGQEGKLTRIEITIHEGRKRQVRKMFQAVGHPVIELKRIAYGQLQLGNLNVGKYRLLGAEEIKKIFLKKIPLQKKK</sequence>